<dbReference type="EMBL" id="HE600968">
    <property type="protein sequence ID" value="CAR98355.1"/>
    <property type="molecule type" value="Genomic_DNA"/>
</dbReference>
<evidence type="ECO:0000313" key="2">
    <source>
        <dbReference type="Proteomes" id="UP000008549"/>
    </source>
</evidence>
<dbReference type="InParanoid" id="B6IEM5"/>
<protein>
    <submittedName>
        <fullName evidence="1">Protein CBG26217</fullName>
    </submittedName>
</protein>
<keyword evidence="2" id="KW-1185">Reference proteome</keyword>
<dbReference type="CTD" id="68917698"/>
<dbReference type="Proteomes" id="UP000008549">
    <property type="component" value="Unassembled WGS sequence"/>
</dbReference>
<reference evidence="1 2" key="2">
    <citation type="journal article" date="2011" name="PLoS Genet.">
        <title>Caenorhabditis briggsae recombinant inbred line genotypes reveal inter-strain incompatibility and the evolution of recombination.</title>
        <authorList>
            <person name="Ross J.A."/>
            <person name="Koboldt D.C."/>
            <person name="Staisch J.E."/>
            <person name="Chamberlin H.M."/>
            <person name="Gupta B.P."/>
            <person name="Miller R.D."/>
            <person name="Baird S.E."/>
            <person name="Haag E.S."/>
        </authorList>
    </citation>
    <scope>NUCLEOTIDE SEQUENCE [LARGE SCALE GENOMIC DNA]</scope>
    <source>
        <strain evidence="1 2">AF16</strain>
    </source>
</reference>
<proteinExistence type="predicted"/>
<organism evidence="1 2">
    <name type="scientific">Caenorhabditis briggsae</name>
    <dbReference type="NCBI Taxonomy" id="6238"/>
    <lineage>
        <taxon>Eukaryota</taxon>
        <taxon>Metazoa</taxon>
        <taxon>Ecdysozoa</taxon>
        <taxon>Nematoda</taxon>
        <taxon>Chromadorea</taxon>
        <taxon>Rhabditida</taxon>
        <taxon>Rhabditina</taxon>
        <taxon>Rhabditomorpha</taxon>
        <taxon>Rhabditoidea</taxon>
        <taxon>Rhabditidae</taxon>
        <taxon>Peloderinae</taxon>
        <taxon>Caenorhabditis</taxon>
    </lineage>
</organism>
<evidence type="ECO:0000313" key="1">
    <source>
        <dbReference type="EMBL" id="CAR98355.1"/>
    </source>
</evidence>
<sequence length="14" mass="1768">MQHFLKYCCSHDKQ</sequence>
<dbReference type="RefSeq" id="XP_045097928.1">
    <property type="nucleotide sequence ID" value="XM_045244718.1"/>
</dbReference>
<accession>B6IEM5</accession>
<reference evidence="1 2" key="1">
    <citation type="journal article" date="2003" name="PLoS Biol.">
        <title>The genome sequence of Caenorhabditis briggsae: a platform for comparative genomics.</title>
        <authorList>
            <person name="Stein L.D."/>
            <person name="Bao Z."/>
            <person name="Blasiar D."/>
            <person name="Blumenthal T."/>
            <person name="Brent M.R."/>
            <person name="Chen N."/>
            <person name="Chinwalla A."/>
            <person name="Clarke L."/>
            <person name="Clee C."/>
            <person name="Coghlan A."/>
            <person name="Coulson A."/>
            <person name="D'Eustachio P."/>
            <person name="Fitch D.H."/>
            <person name="Fulton L.A."/>
            <person name="Fulton R.E."/>
            <person name="Griffiths-Jones S."/>
            <person name="Harris T.W."/>
            <person name="Hillier L.W."/>
            <person name="Kamath R."/>
            <person name="Kuwabara P.E."/>
            <person name="Mardis E.R."/>
            <person name="Marra M.A."/>
            <person name="Miner T.L."/>
            <person name="Minx P."/>
            <person name="Mullikin J.C."/>
            <person name="Plumb R.W."/>
            <person name="Rogers J."/>
            <person name="Schein J.E."/>
            <person name="Sohrmann M."/>
            <person name="Spieth J."/>
            <person name="Stajich J.E."/>
            <person name="Wei C."/>
            <person name="Willey D."/>
            <person name="Wilson R.K."/>
            <person name="Durbin R."/>
            <person name="Waterston R.H."/>
        </authorList>
    </citation>
    <scope>NUCLEOTIDE SEQUENCE [LARGE SCALE GENOMIC DNA]</scope>
    <source>
        <strain evidence="1 2">AF16</strain>
    </source>
</reference>
<dbReference type="GeneID" id="68917698"/>
<dbReference type="KEGG" id="cbr:CBG_26217"/>
<name>B6IEM5_CAEBR</name>
<gene>
    <name evidence="1" type="ORF">CBG26217</name>
    <name evidence="1" type="ORF">CBG_26217</name>
</gene>